<organism evidence="2 3">
    <name type="scientific">Symbiodinium microadriaticum</name>
    <name type="common">Dinoflagellate</name>
    <name type="synonym">Zooxanthella microadriatica</name>
    <dbReference type="NCBI Taxonomy" id="2951"/>
    <lineage>
        <taxon>Eukaryota</taxon>
        <taxon>Sar</taxon>
        <taxon>Alveolata</taxon>
        <taxon>Dinophyceae</taxon>
        <taxon>Suessiales</taxon>
        <taxon>Symbiodiniaceae</taxon>
        <taxon>Symbiodinium</taxon>
    </lineage>
</organism>
<feature type="compositionally biased region" description="Acidic residues" evidence="1">
    <location>
        <begin position="166"/>
        <end position="186"/>
    </location>
</feature>
<feature type="compositionally biased region" description="Acidic residues" evidence="1">
    <location>
        <begin position="125"/>
        <end position="142"/>
    </location>
</feature>
<accession>A0A1Q9EVS4</accession>
<feature type="compositionally biased region" description="Low complexity" evidence="1">
    <location>
        <begin position="322"/>
        <end position="332"/>
    </location>
</feature>
<evidence type="ECO:0000313" key="3">
    <source>
        <dbReference type="Proteomes" id="UP000186817"/>
    </source>
</evidence>
<comment type="caution">
    <text evidence="2">The sequence shown here is derived from an EMBL/GenBank/DDBJ whole genome shotgun (WGS) entry which is preliminary data.</text>
</comment>
<proteinExistence type="predicted"/>
<keyword evidence="3" id="KW-1185">Reference proteome</keyword>
<protein>
    <submittedName>
        <fullName evidence="2">Uncharacterized protein</fullName>
    </submittedName>
</protein>
<feature type="compositionally biased region" description="Basic and acidic residues" evidence="1">
    <location>
        <begin position="284"/>
        <end position="314"/>
    </location>
</feature>
<dbReference type="EMBL" id="LSRX01000058">
    <property type="protein sequence ID" value="OLQ11485.1"/>
    <property type="molecule type" value="Genomic_DNA"/>
</dbReference>
<evidence type="ECO:0000313" key="2">
    <source>
        <dbReference type="EMBL" id="OLQ11485.1"/>
    </source>
</evidence>
<dbReference type="AlphaFoldDB" id="A0A1Q9EVS4"/>
<sequence length="436" mass="46924">MAPRLLPPTPRRLGLAAKEWEALAQEERLTVTQTLRQQGAEEALEKVQTLLLSRRHVGSNKKAAGSQQKQNPRRDRSAKNGAKEPARRKAVLRPREFVEAAEKEKTRKPHAKVTRIEIEEKEASEAEDEEEEASDEEDEESGEVQRDRSLECKTGVKRGLSVNTEIELDESEQEEEEEEEEDDDAEEKPREVNSTADNHAPAVAARLSAGALRELAVQRIQSLKAMEPQASSSSSSSQPAPKAQLPAEDSSSSSSGEGTAQAATPIVMEAGNSAAPPMQASSESEARQKGDSDAAPKRGQESQSQHKPEPEQKQQIKAQPQTAKRLTLKAPAAAPAIRRKRFLALSRARLDQGSGGELVPHGAARSEALASAATDGFASPGARLPSATCMGSRNVAASRLAFCSRAHGRASYGLGCTTRSFSDDATTEGKASVTWT</sequence>
<feature type="compositionally biased region" description="Low complexity" evidence="1">
    <location>
        <begin position="228"/>
        <end position="255"/>
    </location>
</feature>
<feature type="region of interest" description="Disordered" evidence="1">
    <location>
        <begin position="53"/>
        <end position="205"/>
    </location>
</feature>
<dbReference type="OrthoDB" id="446211at2759"/>
<feature type="compositionally biased region" description="Basic and acidic residues" evidence="1">
    <location>
        <begin position="72"/>
        <end position="105"/>
    </location>
</feature>
<dbReference type="Proteomes" id="UP000186817">
    <property type="component" value="Unassembled WGS sequence"/>
</dbReference>
<gene>
    <name evidence="2" type="ORF">AK812_SmicGene4684</name>
</gene>
<name>A0A1Q9EVS4_SYMMI</name>
<evidence type="ECO:0000256" key="1">
    <source>
        <dbReference type="SAM" id="MobiDB-lite"/>
    </source>
</evidence>
<reference evidence="2 3" key="1">
    <citation type="submission" date="2016-02" db="EMBL/GenBank/DDBJ databases">
        <title>Genome analysis of coral dinoflagellate symbionts highlights evolutionary adaptations to a symbiotic lifestyle.</title>
        <authorList>
            <person name="Aranda M."/>
            <person name="Li Y."/>
            <person name="Liew Y.J."/>
            <person name="Baumgarten S."/>
            <person name="Simakov O."/>
            <person name="Wilson M."/>
            <person name="Piel J."/>
            <person name="Ashoor H."/>
            <person name="Bougouffa S."/>
            <person name="Bajic V.B."/>
            <person name="Ryu T."/>
            <person name="Ravasi T."/>
            <person name="Bayer T."/>
            <person name="Micklem G."/>
            <person name="Kim H."/>
            <person name="Bhak J."/>
            <person name="Lajeunesse T.C."/>
            <person name="Voolstra C.R."/>
        </authorList>
    </citation>
    <scope>NUCLEOTIDE SEQUENCE [LARGE SCALE GENOMIC DNA]</scope>
    <source>
        <strain evidence="2 3">CCMP2467</strain>
    </source>
</reference>
<feature type="region of interest" description="Disordered" evidence="1">
    <location>
        <begin position="223"/>
        <end position="332"/>
    </location>
</feature>
<feature type="compositionally biased region" description="Basic and acidic residues" evidence="1">
    <location>
        <begin position="114"/>
        <end position="124"/>
    </location>
</feature>